<dbReference type="EMBL" id="JAVREM010000013">
    <property type="protein sequence ID" value="MDT0319399.1"/>
    <property type="molecule type" value="Genomic_DNA"/>
</dbReference>
<reference evidence="5" key="1">
    <citation type="submission" date="2023-07" db="EMBL/GenBank/DDBJ databases">
        <title>30 novel species of actinomycetes from the DSMZ collection.</title>
        <authorList>
            <person name="Nouioui I."/>
        </authorList>
    </citation>
    <scope>NUCLEOTIDE SEQUENCE [LARGE SCALE GENOMIC DNA]</scope>
    <source>
        <strain evidence="5">DSM 44918</strain>
    </source>
</reference>
<evidence type="ECO:0000313" key="5">
    <source>
        <dbReference type="Proteomes" id="UP001183420"/>
    </source>
</evidence>
<dbReference type="Gene3D" id="3.40.50.720">
    <property type="entry name" value="NAD(P)-binding Rossmann-like Domain"/>
    <property type="match status" value="1"/>
</dbReference>
<name>A0ABU2LP72_9ACTN</name>
<protein>
    <submittedName>
        <fullName evidence="4">3-oxoacyl-ACP reductase family protein</fullName>
        <ecNumber evidence="4">1.1.1.-</ecNumber>
    </submittedName>
</protein>
<evidence type="ECO:0000256" key="2">
    <source>
        <dbReference type="ARBA" id="ARBA00023002"/>
    </source>
</evidence>
<dbReference type="InterPro" id="IPR002347">
    <property type="entry name" value="SDR_fam"/>
</dbReference>
<accession>A0ABU2LP72</accession>
<dbReference type="InterPro" id="IPR057326">
    <property type="entry name" value="KR_dom"/>
</dbReference>
<comment type="similarity">
    <text evidence="1">Belongs to the short-chain dehydrogenases/reductases (SDR) family.</text>
</comment>
<dbReference type="PANTHER" id="PTHR43639">
    <property type="entry name" value="OXIDOREDUCTASE, SHORT-CHAIN DEHYDROGENASE/REDUCTASE FAMILY (AFU_ORTHOLOGUE AFUA_5G02870)"/>
    <property type="match status" value="1"/>
</dbReference>
<dbReference type="PANTHER" id="PTHR43639:SF1">
    <property type="entry name" value="SHORT-CHAIN DEHYDROGENASE_REDUCTASE FAMILY PROTEIN"/>
    <property type="match status" value="1"/>
</dbReference>
<dbReference type="RefSeq" id="WP_311598661.1">
    <property type="nucleotide sequence ID" value="NZ_JAVREM010000013.1"/>
</dbReference>
<dbReference type="InterPro" id="IPR020904">
    <property type="entry name" value="Sc_DH/Rdtase_CS"/>
</dbReference>
<dbReference type="PROSITE" id="PS00061">
    <property type="entry name" value="ADH_SHORT"/>
    <property type="match status" value="1"/>
</dbReference>
<dbReference type="SMART" id="SM00822">
    <property type="entry name" value="PKS_KR"/>
    <property type="match status" value="1"/>
</dbReference>
<keyword evidence="5" id="KW-1185">Reference proteome</keyword>
<feature type="domain" description="Ketoreductase" evidence="3">
    <location>
        <begin position="11"/>
        <end position="222"/>
    </location>
</feature>
<evidence type="ECO:0000313" key="4">
    <source>
        <dbReference type="EMBL" id="MDT0319399.1"/>
    </source>
</evidence>
<evidence type="ECO:0000259" key="3">
    <source>
        <dbReference type="SMART" id="SM00822"/>
    </source>
</evidence>
<dbReference type="PRINTS" id="PR00080">
    <property type="entry name" value="SDRFAMILY"/>
</dbReference>
<proteinExistence type="inferred from homology"/>
<dbReference type="InterPro" id="IPR036291">
    <property type="entry name" value="NAD(P)-bd_dom_sf"/>
</dbReference>
<dbReference type="Proteomes" id="UP001183420">
    <property type="component" value="Unassembled WGS sequence"/>
</dbReference>
<sequence>MNEGNNRLDGRVALVTGGGRGIGAAVALRLAAEGADVALTYVNDAERAAEVVAGIKAAGRRGLAIQADSGDPEAVTGAVDEAAATFGRLDILVNNAAVFHFGKLDELGLAEVDQTLEVNVRAPFLATRAAVRHMERGGRVITIGSNVAARTPFPGLGLYATSKAALVGMTRGLAHELGSRGITVNIVHPGPTDTEANPADGPNAEFFAGFTAAGRFGQPAEVAATVAHVASPEAGFVTGAEFSVDGGFTA</sequence>
<dbReference type="EC" id="1.1.1.-" evidence="4"/>
<dbReference type="PRINTS" id="PR00081">
    <property type="entry name" value="GDHRDH"/>
</dbReference>
<dbReference type="SUPFAM" id="SSF51735">
    <property type="entry name" value="NAD(P)-binding Rossmann-fold domains"/>
    <property type="match status" value="1"/>
</dbReference>
<organism evidence="4 5">
    <name type="scientific">Streptomyces millisiae</name>
    <dbReference type="NCBI Taxonomy" id="3075542"/>
    <lineage>
        <taxon>Bacteria</taxon>
        <taxon>Bacillati</taxon>
        <taxon>Actinomycetota</taxon>
        <taxon>Actinomycetes</taxon>
        <taxon>Kitasatosporales</taxon>
        <taxon>Streptomycetaceae</taxon>
        <taxon>Streptomyces</taxon>
    </lineage>
</organism>
<evidence type="ECO:0000256" key="1">
    <source>
        <dbReference type="ARBA" id="ARBA00006484"/>
    </source>
</evidence>
<dbReference type="CDD" id="cd05233">
    <property type="entry name" value="SDR_c"/>
    <property type="match status" value="1"/>
</dbReference>
<dbReference type="GO" id="GO:0016491">
    <property type="term" value="F:oxidoreductase activity"/>
    <property type="evidence" value="ECO:0007669"/>
    <property type="project" value="UniProtKB-KW"/>
</dbReference>
<comment type="caution">
    <text evidence="4">The sequence shown here is derived from an EMBL/GenBank/DDBJ whole genome shotgun (WGS) entry which is preliminary data.</text>
</comment>
<dbReference type="Pfam" id="PF13561">
    <property type="entry name" value="adh_short_C2"/>
    <property type="match status" value="1"/>
</dbReference>
<keyword evidence="2 4" id="KW-0560">Oxidoreductase</keyword>
<gene>
    <name evidence="4" type="ORF">RNC47_13730</name>
</gene>